<organism evidence="3 4">
    <name type="scientific">Oscillibacter hominis</name>
    <dbReference type="NCBI Taxonomy" id="2763056"/>
    <lineage>
        <taxon>Bacteria</taxon>
        <taxon>Bacillati</taxon>
        <taxon>Bacillota</taxon>
        <taxon>Clostridia</taxon>
        <taxon>Eubacteriales</taxon>
        <taxon>Oscillospiraceae</taxon>
        <taxon>Oscillibacter</taxon>
    </lineage>
</organism>
<keyword evidence="4" id="KW-1185">Reference proteome</keyword>
<dbReference type="KEGG" id="ohi:H8790_12540"/>
<keyword evidence="1" id="KW-0812">Transmembrane</keyword>
<feature type="transmembrane region" description="Helical" evidence="1">
    <location>
        <begin position="9"/>
        <end position="29"/>
    </location>
</feature>
<protein>
    <recommendedName>
        <fullName evidence="2">RND related barrel-sandwich hybrid domain-containing protein</fullName>
    </recommendedName>
</protein>
<reference evidence="3 4" key="1">
    <citation type="submission" date="2020-08" db="EMBL/GenBank/DDBJ databases">
        <authorList>
            <person name="Liu C."/>
            <person name="Sun Q."/>
        </authorList>
    </citation>
    <scope>NUCLEOTIDE SEQUENCE [LARGE SCALE GENOMIC DNA]</scope>
    <source>
        <strain evidence="3 4">NSJ-62</strain>
    </source>
</reference>
<evidence type="ECO:0000313" key="4">
    <source>
        <dbReference type="Proteomes" id="UP000515960"/>
    </source>
</evidence>
<dbReference type="Proteomes" id="UP000515960">
    <property type="component" value="Chromosome"/>
</dbReference>
<accession>A0A7G9B3W9</accession>
<dbReference type="AlphaFoldDB" id="A0A7G9B3W9"/>
<dbReference type="InterPro" id="IPR058709">
    <property type="entry name" value="BSH_RND-rel"/>
</dbReference>
<proteinExistence type="predicted"/>
<dbReference type="EMBL" id="CP060490">
    <property type="protein sequence ID" value="QNL44250.1"/>
    <property type="molecule type" value="Genomic_DNA"/>
</dbReference>
<dbReference type="RefSeq" id="WP_187332851.1">
    <property type="nucleotide sequence ID" value="NZ_CP060490.1"/>
</dbReference>
<evidence type="ECO:0000259" key="2">
    <source>
        <dbReference type="Pfam" id="PF26018"/>
    </source>
</evidence>
<keyword evidence="1" id="KW-1133">Transmembrane helix</keyword>
<gene>
    <name evidence="3" type="ORF">H8790_12540</name>
</gene>
<evidence type="ECO:0000256" key="1">
    <source>
        <dbReference type="SAM" id="Phobius"/>
    </source>
</evidence>
<evidence type="ECO:0000313" key="3">
    <source>
        <dbReference type="EMBL" id="QNL44250.1"/>
    </source>
</evidence>
<name>A0A7G9B3W9_9FIRM</name>
<feature type="domain" description="RND related barrel-sandwich hybrid" evidence="2">
    <location>
        <begin position="58"/>
        <end position="239"/>
    </location>
</feature>
<keyword evidence="1" id="KW-0472">Membrane</keyword>
<sequence length="402" mass="43653">MKSGVTKGILTVLMLGILAYFGIQIGGYFSDPLSTVTAYEYQVEDAVTVTGYVVRQEEVLSDAGAGVLDLRRSEGEKVGAGQTLAVVYKDQSTLDARDQIEALSARLEQLQYAQDASLSSEVSLRLDSDILSRITSLHTTLSEDKLTSADSVLSDLRSLILKRDYTYTDAADLSGEIADVQSQIQALRSTTSAATTVIAAKSSGVYSAVVDGYETVLVPDTLKTMTAKEFRAIERDGSVSSRVGKLIYGDTWYFVTLLRQSDAESLASSTTLRFAKGIDTPFRVKVESVSEPEEGRCVVVFSTNKFLSEVTLLRQQSADVVRSSHEGLRVPRSAVRVDESGQSGVYCRVGVTARFKPVEVTYTGEDFCLIRGTSDEDKRRLRAGDQVILSAGELYDGKIVGN</sequence>
<dbReference type="Pfam" id="PF26018">
    <property type="entry name" value="BSH_RND_rel"/>
    <property type="match status" value="1"/>
</dbReference>